<protein>
    <recommendedName>
        <fullName evidence="2">Carboxylesterase type B domain-containing protein</fullName>
    </recommendedName>
</protein>
<dbReference type="PANTHER" id="PTHR45580:SF6">
    <property type="entry name" value="CARBOXYLESTERASE TYPE B DOMAIN-CONTAINING PROTEIN"/>
    <property type="match status" value="1"/>
</dbReference>
<dbReference type="PANTHER" id="PTHR45580">
    <property type="entry name" value="PROTEIN CBG05369"/>
    <property type="match status" value="1"/>
</dbReference>
<keyword evidence="1" id="KW-0812">Transmembrane</keyword>
<evidence type="ECO:0000313" key="3">
    <source>
        <dbReference type="EMBL" id="GMR62965.1"/>
    </source>
</evidence>
<dbReference type="AlphaFoldDB" id="A0AAN5DIA1"/>
<proteinExistence type="predicted"/>
<feature type="non-terminal residue" evidence="3">
    <location>
        <position position="1"/>
    </location>
</feature>
<keyword evidence="4" id="KW-1185">Reference proteome</keyword>
<dbReference type="Pfam" id="PF00135">
    <property type="entry name" value="COesterase"/>
    <property type="match status" value="1"/>
</dbReference>
<evidence type="ECO:0000259" key="2">
    <source>
        <dbReference type="Pfam" id="PF00135"/>
    </source>
</evidence>
<dbReference type="InterPro" id="IPR002018">
    <property type="entry name" value="CarbesteraseB"/>
</dbReference>
<sequence length="336" mass="38928">ETVQRSHAVMKELGCEGSAHQIMDCLRPIDTETILSTAFRVHGTDVASGKGPFGITMAGELFPITNQHELRESKVPVRLMIGTTLNELRNMTSVTKNVNRVLGIVNDEECFEKYTRDVDSGKFDPGYDETSQDIILTAHIFAKYQAEIGGEAYLYEYDYPVHSQHTDDAYFVLGFHQFEMDENEKWMSRVYPRYFSNFIRGERLASDWSPVKPNIMNYYSINRSIAEDNYPHTKFGYQSNLVQYYDNLVKYDNLIVKMKKQVLSAQIAYKSLNFNGDFQDFLESLIMVDAVIFFCFLVGIVCFLCCICKCFTRIVCCCFRSRRECEHDPLIVYQYR</sequence>
<comment type="caution">
    <text evidence="3">The sequence shown here is derived from an EMBL/GenBank/DDBJ whole genome shotgun (WGS) entry which is preliminary data.</text>
</comment>
<accession>A0AAN5DIA1</accession>
<dbReference type="EMBL" id="BTRK01000006">
    <property type="protein sequence ID" value="GMR62965.1"/>
    <property type="molecule type" value="Genomic_DNA"/>
</dbReference>
<organism evidence="3 4">
    <name type="scientific">Pristionchus mayeri</name>
    <dbReference type="NCBI Taxonomy" id="1317129"/>
    <lineage>
        <taxon>Eukaryota</taxon>
        <taxon>Metazoa</taxon>
        <taxon>Ecdysozoa</taxon>
        <taxon>Nematoda</taxon>
        <taxon>Chromadorea</taxon>
        <taxon>Rhabditida</taxon>
        <taxon>Rhabditina</taxon>
        <taxon>Diplogasteromorpha</taxon>
        <taxon>Diplogasteroidea</taxon>
        <taxon>Neodiplogasteridae</taxon>
        <taxon>Pristionchus</taxon>
    </lineage>
</organism>
<dbReference type="Gene3D" id="3.40.50.1820">
    <property type="entry name" value="alpha/beta hydrolase"/>
    <property type="match status" value="1"/>
</dbReference>
<reference evidence="4" key="1">
    <citation type="submission" date="2022-10" db="EMBL/GenBank/DDBJ databases">
        <title>Genome assembly of Pristionchus species.</title>
        <authorList>
            <person name="Yoshida K."/>
            <person name="Sommer R.J."/>
        </authorList>
    </citation>
    <scope>NUCLEOTIDE SEQUENCE [LARGE SCALE GENOMIC DNA]</scope>
    <source>
        <strain evidence="4">RS5460</strain>
    </source>
</reference>
<dbReference type="InterPro" id="IPR029058">
    <property type="entry name" value="AB_hydrolase_fold"/>
</dbReference>
<evidence type="ECO:0000256" key="1">
    <source>
        <dbReference type="SAM" id="Phobius"/>
    </source>
</evidence>
<keyword evidence="1" id="KW-0472">Membrane</keyword>
<feature type="domain" description="Carboxylesterase type B" evidence="2">
    <location>
        <begin position="3"/>
        <end position="226"/>
    </location>
</feature>
<dbReference type="Proteomes" id="UP001328107">
    <property type="component" value="Unassembled WGS sequence"/>
</dbReference>
<evidence type="ECO:0000313" key="4">
    <source>
        <dbReference type="Proteomes" id="UP001328107"/>
    </source>
</evidence>
<name>A0AAN5DIA1_9BILA</name>
<dbReference type="SUPFAM" id="SSF53474">
    <property type="entry name" value="alpha/beta-Hydrolases"/>
    <property type="match status" value="1"/>
</dbReference>
<gene>
    <name evidence="3" type="ORF">PMAYCL1PPCAC_33160</name>
</gene>
<feature type="transmembrane region" description="Helical" evidence="1">
    <location>
        <begin position="290"/>
        <end position="312"/>
    </location>
</feature>
<keyword evidence="1" id="KW-1133">Transmembrane helix</keyword>